<keyword evidence="2" id="KW-1185">Reference proteome</keyword>
<evidence type="ECO:0000313" key="2">
    <source>
        <dbReference type="Proteomes" id="UP000886501"/>
    </source>
</evidence>
<gene>
    <name evidence="1" type="ORF">BDM02DRAFT_3103187</name>
</gene>
<reference evidence="1" key="1">
    <citation type="submission" date="2019-10" db="EMBL/GenBank/DDBJ databases">
        <authorList>
            <consortium name="DOE Joint Genome Institute"/>
            <person name="Kuo A."/>
            <person name="Miyauchi S."/>
            <person name="Kiss E."/>
            <person name="Drula E."/>
            <person name="Kohler A."/>
            <person name="Sanchez-Garcia M."/>
            <person name="Andreopoulos B."/>
            <person name="Barry K.W."/>
            <person name="Bonito G."/>
            <person name="Buee M."/>
            <person name="Carver A."/>
            <person name="Chen C."/>
            <person name="Cichocki N."/>
            <person name="Clum A."/>
            <person name="Culley D."/>
            <person name="Crous P.W."/>
            <person name="Fauchery L."/>
            <person name="Girlanda M."/>
            <person name="Hayes R."/>
            <person name="Keri Z."/>
            <person name="Labutti K."/>
            <person name="Lipzen A."/>
            <person name="Lombard V."/>
            <person name="Magnuson J."/>
            <person name="Maillard F."/>
            <person name="Morin E."/>
            <person name="Murat C."/>
            <person name="Nolan M."/>
            <person name="Ohm R."/>
            <person name="Pangilinan J."/>
            <person name="Pereira M."/>
            <person name="Perotto S."/>
            <person name="Peter M."/>
            <person name="Riley R."/>
            <person name="Sitrit Y."/>
            <person name="Stielow B."/>
            <person name="Szollosi G."/>
            <person name="Zifcakova L."/>
            <person name="Stursova M."/>
            <person name="Spatafora J.W."/>
            <person name="Tedersoo L."/>
            <person name="Vaario L.-M."/>
            <person name="Yamada A."/>
            <person name="Yan M."/>
            <person name="Wang P."/>
            <person name="Xu J."/>
            <person name="Bruns T."/>
            <person name="Baldrian P."/>
            <person name="Vilgalys R."/>
            <person name="Henrissat B."/>
            <person name="Grigoriev I.V."/>
            <person name="Hibbett D."/>
            <person name="Nagy L.G."/>
            <person name="Martin F.M."/>
        </authorList>
    </citation>
    <scope>NUCLEOTIDE SEQUENCE</scope>
    <source>
        <strain evidence="1">P2</strain>
    </source>
</reference>
<sequence length="373" mass="44833">MQSAVESSTFRARIAELVSPLRSTRPRRPFWALQSHRVPTLRLYRDLLRYSHNSDIRFRIRMLFQKNKSLTSPAATKLELQKGYRWLDVFKRAHEGDVELQRVLERYGSMIAAKRENEKWKQLIRKQLMEENLMRHRAILTGTFHRATYYNKPLPRMKVQPLHVSGMIHRRLRARERRRAQHWNLMSSMKHVKAEAEFERMLERNATRFGQRFNSVFQHTDWGKNLDAEVGKLQECFQREEARLHAPYTDELIKIVEAARREKHRNLTNEKIRERRGEMTRKWLKRRRSRPPSLIRYRMTEKEKMTWWVSKSVSEVGYIGMLKRKLGMKLKNPDAWKREHGLPHTKKKADRDLAVAEMGNRRREKLGSETSEE</sequence>
<dbReference type="EMBL" id="MU118149">
    <property type="protein sequence ID" value="KAF9644282.1"/>
    <property type="molecule type" value="Genomic_DNA"/>
</dbReference>
<comment type="caution">
    <text evidence="1">The sequence shown here is derived from an EMBL/GenBank/DDBJ whole genome shotgun (WGS) entry which is preliminary data.</text>
</comment>
<dbReference type="Proteomes" id="UP000886501">
    <property type="component" value="Unassembled WGS sequence"/>
</dbReference>
<reference evidence="1" key="2">
    <citation type="journal article" date="2020" name="Nat. Commun.">
        <title>Large-scale genome sequencing of mycorrhizal fungi provides insights into the early evolution of symbiotic traits.</title>
        <authorList>
            <person name="Miyauchi S."/>
            <person name="Kiss E."/>
            <person name="Kuo A."/>
            <person name="Drula E."/>
            <person name="Kohler A."/>
            <person name="Sanchez-Garcia M."/>
            <person name="Morin E."/>
            <person name="Andreopoulos B."/>
            <person name="Barry K.W."/>
            <person name="Bonito G."/>
            <person name="Buee M."/>
            <person name="Carver A."/>
            <person name="Chen C."/>
            <person name="Cichocki N."/>
            <person name="Clum A."/>
            <person name="Culley D."/>
            <person name="Crous P.W."/>
            <person name="Fauchery L."/>
            <person name="Girlanda M."/>
            <person name="Hayes R.D."/>
            <person name="Keri Z."/>
            <person name="LaButti K."/>
            <person name="Lipzen A."/>
            <person name="Lombard V."/>
            <person name="Magnuson J."/>
            <person name="Maillard F."/>
            <person name="Murat C."/>
            <person name="Nolan M."/>
            <person name="Ohm R.A."/>
            <person name="Pangilinan J."/>
            <person name="Pereira M.F."/>
            <person name="Perotto S."/>
            <person name="Peter M."/>
            <person name="Pfister S."/>
            <person name="Riley R."/>
            <person name="Sitrit Y."/>
            <person name="Stielow J.B."/>
            <person name="Szollosi G."/>
            <person name="Zifcakova L."/>
            <person name="Stursova M."/>
            <person name="Spatafora J.W."/>
            <person name="Tedersoo L."/>
            <person name="Vaario L.M."/>
            <person name="Yamada A."/>
            <person name="Yan M."/>
            <person name="Wang P."/>
            <person name="Xu J."/>
            <person name="Bruns T."/>
            <person name="Baldrian P."/>
            <person name="Vilgalys R."/>
            <person name="Dunand C."/>
            <person name="Henrissat B."/>
            <person name="Grigoriev I.V."/>
            <person name="Hibbett D."/>
            <person name="Nagy L.G."/>
            <person name="Martin F.M."/>
        </authorList>
    </citation>
    <scope>NUCLEOTIDE SEQUENCE</scope>
    <source>
        <strain evidence="1">P2</strain>
    </source>
</reference>
<name>A0ACB6Z431_THEGA</name>
<organism evidence="1 2">
    <name type="scientific">Thelephora ganbajun</name>
    <name type="common">Ganba fungus</name>
    <dbReference type="NCBI Taxonomy" id="370292"/>
    <lineage>
        <taxon>Eukaryota</taxon>
        <taxon>Fungi</taxon>
        <taxon>Dikarya</taxon>
        <taxon>Basidiomycota</taxon>
        <taxon>Agaricomycotina</taxon>
        <taxon>Agaricomycetes</taxon>
        <taxon>Thelephorales</taxon>
        <taxon>Thelephoraceae</taxon>
        <taxon>Thelephora</taxon>
    </lineage>
</organism>
<accession>A0ACB6Z431</accession>
<proteinExistence type="predicted"/>
<evidence type="ECO:0000313" key="1">
    <source>
        <dbReference type="EMBL" id="KAF9644282.1"/>
    </source>
</evidence>
<protein>
    <submittedName>
        <fullName evidence="1">Uncharacterized protein</fullName>
    </submittedName>
</protein>